<organism evidence="1 2">
    <name type="scientific">Homarus americanus</name>
    <name type="common">American lobster</name>
    <dbReference type="NCBI Taxonomy" id="6706"/>
    <lineage>
        <taxon>Eukaryota</taxon>
        <taxon>Metazoa</taxon>
        <taxon>Ecdysozoa</taxon>
        <taxon>Arthropoda</taxon>
        <taxon>Crustacea</taxon>
        <taxon>Multicrustacea</taxon>
        <taxon>Malacostraca</taxon>
        <taxon>Eumalacostraca</taxon>
        <taxon>Eucarida</taxon>
        <taxon>Decapoda</taxon>
        <taxon>Pleocyemata</taxon>
        <taxon>Astacidea</taxon>
        <taxon>Nephropoidea</taxon>
        <taxon>Nephropidae</taxon>
        <taxon>Homarus</taxon>
    </lineage>
</organism>
<dbReference type="PANTHER" id="PTHR47018:SF1">
    <property type="entry name" value="TESMIN_TSO1-LIKE CXC DOMAIN-CONTAINING PROTEIN"/>
    <property type="match status" value="1"/>
</dbReference>
<dbReference type="PANTHER" id="PTHR47018">
    <property type="entry name" value="CXC DOMAIN-CONTAINING PROTEIN-RELATED"/>
    <property type="match status" value="1"/>
</dbReference>
<gene>
    <name evidence="1" type="ORF">Hamer_G003449</name>
</gene>
<protein>
    <submittedName>
        <fullName evidence="1">Uncharacterized protein</fullName>
    </submittedName>
</protein>
<dbReference type="AlphaFoldDB" id="A0A8J5JUH2"/>
<accession>A0A8J5JUH2</accession>
<sequence length="175" mass="19817">MEDNTHINQGIALAELVSYTEDAHTDTEAVRVFKLADLTRMYTTRLEQLGTSVSGSVHSTDLKNRILTYFPDLQAHKEWHDIFLVFNEDVGPALRKPCDHDADYDAIVLARAASIVRKDMFRMETSFTVTFDSQYQESSDPNSLMAFVSMILHGPNITTLGNNDTGMFNCFVRCR</sequence>
<dbReference type="Proteomes" id="UP000747542">
    <property type="component" value="Unassembled WGS sequence"/>
</dbReference>
<proteinExistence type="predicted"/>
<evidence type="ECO:0000313" key="1">
    <source>
        <dbReference type="EMBL" id="KAG7164295.1"/>
    </source>
</evidence>
<dbReference type="EMBL" id="JAHLQT010025476">
    <property type="protein sequence ID" value="KAG7164295.1"/>
    <property type="molecule type" value="Genomic_DNA"/>
</dbReference>
<evidence type="ECO:0000313" key="2">
    <source>
        <dbReference type="Proteomes" id="UP000747542"/>
    </source>
</evidence>
<comment type="caution">
    <text evidence="1">The sequence shown here is derived from an EMBL/GenBank/DDBJ whole genome shotgun (WGS) entry which is preliminary data.</text>
</comment>
<reference evidence="1" key="1">
    <citation type="journal article" date="2021" name="Sci. Adv.">
        <title>The American lobster genome reveals insights on longevity, neural, and immune adaptations.</title>
        <authorList>
            <person name="Polinski J.M."/>
            <person name="Zimin A.V."/>
            <person name="Clark K.F."/>
            <person name="Kohn A.B."/>
            <person name="Sadowski N."/>
            <person name="Timp W."/>
            <person name="Ptitsyn A."/>
            <person name="Khanna P."/>
            <person name="Romanova D.Y."/>
            <person name="Williams P."/>
            <person name="Greenwood S.J."/>
            <person name="Moroz L.L."/>
            <person name="Walt D.R."/>
            <person name="Bodnar A.G."/>
        </authorList>
    </citation>
    <scope>NUCLEOTIDE SEQUENCE</scope>
    <source>
        <strain evidence="1">GMGI-L3</strain>
    </source>
</reference>
<keyword evidence="2" id="KW-1185">Reference proteome</keyword>
<name>A0A8J5JUH2_HOMAM</name>